<evidence type="ECO:0000259" key="3">
    <source>
        <dbReference type="Pfam" id="PF16501"/>
    </source>
</evidence>
<feature type="coiled-coil region" evidence="1">
    <location>
        <begin position="386"/>
        <end position="436"/>
    </location>
</feature>
<keyword evidence="1" id="KW-0175">Coiled coil</keyword>
<dbReference type="Proteomes" id="UP000274504">
    <property type="component" value="Unassembled WGS sequence"/>
</dbReference>
<proteinExistence type="predicted"/>
<evidence type="ECO:0000313" key="4">
    <source>
        <dbReference type="EMBL" id="VDL61834.1"/>
    </source>
</evidence>
<dbReference type="OrthoDB" id="71500at2759"/>
<dbReference type="EMBL" id="UYSG01011301">
    <property type="protein sequence ID" value="VDL61834.1"/>
    <property type="molecule type" value="Genomic_DNA"/>
</dbReference>
<dbReference type="STRING" id="6216.A0A0R3SV95"/>
<evidence type="ECO:0000313" key="5">
    <source>
        <dbReference type="Proteomes" id="UP000274504"/>
    </source>
</evidence>
<feature type="region of interest" description="Disordered" evidence="2">
    <location>
        <begin position="48"/>
        <end position="102"/>
    </location>
</feature>
<gene>
    <name evidence="4" type="ORF">HDID_LOCUS9482</name>
</gene>
<evidence type="ECO:0000256" key="1">
    <source>
        <dbReference type="SAM" id="Coils"/>
    </source>
</evidence>
<feature type="region of interest" description="Disordered" evidence="2">
    <location>
        <begin position="260"/>
        <end position="284"/>
    </location>
</feature>
<dbReference type="Pfam" id="PF16501">
    <property type="entry name" value="SCAPER_N"/>
    <property type="match status" value="1"/>
</dbReference>
<organism evidence="6">
    <name type="scientific">Hymenolepis diminuta</name>
    <name type="common">Rat tapeworm</name>
    <dbReference type="NCBI Taxonomy" id="6216"/>
    <lineage>
        <taxon>Eukaryota</taxon>
        <taxon>Metazoa</taxon>
        <taxon>Spiralia</taxon>
        <taxon>Lophotrochozoa</taxon>
        <taxon>Platyhelminthes</taxon>
        <taxon>Cestoda</taxon>
        <taxon>Eucestoda</taxon>
        <taxon>Cyclophyllidea</taxon>
        <taxon>Hymenolepididae</taxon>
        <taxon>Hymenolepis</taxon>
    </lineage>
</organism>
<feature type="compositionally biased region" description="Polar residues" evidence="2">
    <location>
        <begin position="66"/>
        <end position="77"/>
    </location>
</feature>
<feature type="compositionally biased region" description="Low complexity" evidence="2">
    <location>
        <begin position="78"/>
        <end position="94"/>
    </location>
</feature>
<dbReference type="PANTHER" id="PTHR31434">
    <property type="entry name" value="S PHASE CYCLIN A-ASSOCIATED PROTEIN IN THE ENDOPLASMIC RETICULUM"/>
    <property type="match status" value="1"/>
</dbReference>
<reference evidence="6" key="1">
    <citation type="submission" date="2017-02" db="UniProtKB">
        <authorList>
            <consortium name="WormBaseParasite"/>
        </authorList>
    </citation>
    <scope>IDENTIFICATION</scope>
</reference>
<evidence type="ECO:0000313" key="6">
    <source>
        <dbReference type="WBParaSite" id="HDID_0000948401-mRNA-1"/>
    </source>
</evidence>
<dbReference type="PANTHER" id="PTHR31434:SF2">
    <property type="entry name" value="S PHASE CYCLIN A-ASSOCIATED PROTEIN IN THE ENDOPLASMIC RETICULUM"/>
    <property type="match status" value="1"/>
</dbReference>
<dbReference type="InterPro" id="IPR032446">
    <property type="entry name" value="SCAPER_N"/>
</dbReference>
<reference evidence="4 5" key="2">
    <citation type="submission" date="2018-11" db="EMBL/GenBank/DDBJ databases">
        <authorList>
            <consortium name="Pathogen Informatics"/>
        </authorList>
    </citation>
    <scope>NUCLEOTIDE SEQUENCE [LARGE SCALE GENOMIC DNA]</scope>
</reference>
<sequence>MEECKDSFSDKPLDSNTEWIRLKVEREGVQARNIIKYNLPFSESRKNSHRISISKRRHGDYRTESRASSAGNSVSLKSQITLSSEQSSSLSSRETSQRRRTHRRQDYHALYWGQMLDTLKRTIDEIYAVCELDECEMRCKEVIMILNHSEQDFKSLIEKMSILQQNGNRPASLAWDERKISPGRPIMLRMLADLDLSPPTLISGAPSTSLSTSNADALAWGSDEEDLLNDDDDDEVTAHFDDAIKSVESTERLLRSELGREQASLRQLGSKKTSPTSSTKTNVSARNTLGTNTRRRCYACAEASRRSVAVETENVNIGTRELFSNTIVDLLTSGKPRVPGRGVQMHEKLLSQNRGRCGKSMQEIEAKQARARFLRQRHLLERSNRVRELGKKVEEVRKQKLRLIQQRRNFLEKRLLVAEENRRAELERRILKAHDEEIKGREIAFIQSLEAEQKQHTIFAKHEISCARLKERAENRRRRLEEKAEREEAAKLRRIELEALRLARLDELQARWLSRAHEIEARGEQTRRVRRAAAREREAHREMKLAALEQQQRQHIEELRSKILRKASYYYCFYMNKTEFKGLRSTLGIKRIYSVFFYYSDLLCFPHQQRECERRHQETLSGIRRKALEMATPQQYDSVTASTFLRYGDKNQRGWCRLCRMEVETPAHFDSQGHRTALLTSLPACLRRVDRWDIDRLNAACFVEIPVSSKHSGDDKEAYFHLHRRMKRSAEVERQRLLVKRLNVIRRRVSARSLLYRKAPLENPKSAPACTQKAQLQKLIKEARRYCNLPESGPWIASRVAAIEKALHAIRRLVNDEKSLLCCFHLDLTSVLVSLIDLTLCQRYFDFPMIPARTVNLACDLLKSLCESVPLVPWHLLFNGDLVILIDCITVKLARLEAVDEWGELKNYASKSQQSDNIECIKTLFSCLLVISKGFKSNPPPLTGSVVAPPSKKASNFTSACLTDFVAYAVNSGLMEVLTNYLSSPNLSGQLESDAGGKIETGVKLALLSLDLLTAFVRLIPPVKVNLGDKSKSPTESSDDPTFFFDAIAATEIFGVVSLLYDTLQMSPNHRPGDCHDNLDVIFDKLQRSNGLADIVLNTLKLINHAALVNLSRIQEVVSNDTTSVQIRHILGLLFSVCAPNEDDSEPVKDISSPVIATVTKAVPPATGGGCLAGKRRRNGSALIPSGAKEVGVKVAPKADLVSTPPTTGSSKSNISLEKSSDRSLMLEILHEAIVCLGYLTSGHFGNQTRLCVSGQTSTPLLLQLCQLPLSYFSQPQLADILFPTLITSCFATKDVAATNGNMNVALLASHLNPALLANFVEARTLEKTLAKPTDDKNPTSSDSKLRMKSKPLPSLFKLNKGLPFVDENADDYHRFENRFPPSLWKAAKSFFAEAKNQISKSNSLATTGSERE</sequence>
<name>A0A0R3SV95_HYMDI</name>
<protein>
    <submittedName>
        <fullName evidence="6">SCAPER_N domain-containing protein</fullName>
    </submittedName>
</protein>
<feature type="compositionally biased region" description="Low complexity" evidence="2">
    <location>
        <begin position="270"/>
        <end position="281"/>
    </location>
</feature>
<dbReference type="WBParaSite" id="HDID_0000948401-mRNA-1">
    <property type="protein sequence ID" value="HDID_0000948401-mRNA-1"/>
    <property type="gene ID" value="HDID_0000948401"/>
</dbReference>
<evidence type="ECO:0000256" key="2">
    <source>
        <dbReference type="SAM" id="MobiDB-lite"/>
    </source>
</evidence>
<feature type="compositionally biased region" description="Basic residues" evidence="2">
    <location>
        <begin position="48"/>
        <end position="59"/>
    </location>
</feature>
<feature type="domain" description="S phase cyclin A-associated protein in the endoplasmic reticulum N-terminal" evidence="3">
    <location>
        <begin position="100"/>
        <end position="186"/>
    </location>
</feature>
<accession>A0A0R3SV95</accession>